<proteinExistence type="predicted"/>
<dbReference type="EMBL" id="ML995811">
    <property type="protein sequence ID" value="KAF2773435.1"/>
    <property type="molecule type" value="Genomic_DNA"/>
</dbReference>
<sequence>MRSSQWKTASVCMLRAEVAPHTLSHAALHLLAQCGRLSRCSAVSLVAMPFKATASRHKRHCNAARLSHPTRLHGSASRACWSLAHRPRMMRSASLLSADRQLPAFPHTNRSALARERAADGIEQLYA</sequence>
<gene>
    <name evidence="1" type="ORF">EJ03DRAFT_131846</name>
</gene>
<keyword evidence="2" id="KW-1185">Reference proteome</keyword>
<name>A0A6G1LKN4_9PEZI</name>
<accession>A0A6G1LKN4</accession>
<dbReference type="Proteomes" id="UP000799436">
    <property type="component" value="Unassembled WGS sequence"/>
</dbReference>
<protein>
    <submittedName>
        <fullName evidence="1">Uncharacterized protein</fullName>
    </submittedName>
</protein>
<evidence type="ECO:0000313" key="1">
    <source>
        <dbReference type="EMBL" id="KAF2773435.1"/>
    </source>
</evidence>
<dbReference type="AlphaFoldDB" id="A0A6G1LKN4"/>
<reference evidence="1" key="1">
    <citation type="journal article" date="2020" name="Stud. Mycol.">
        <title>101 Dothideomycetes genomes: a test case for predicting lifestyles and emergence of pathogens.</title>
        <authorList>
            <person name="Haridas S."/>
            <person name="Albert R."/>
            <person name="Binder M."/>
            <person name="Bloem J."/>
            <person name="Labutti K."/>
            <person name="Salamov A."/>
            <person name="Andreopoulos B."/>
            <person name="Baker S."/>
            <person name="Barry K."/>
            <person name="Bills G."/>
            <person name="Bluhm B."/>
            <person name="Cannon C."/>
            <person name="Castanera R."/>
            <person name="Culley D."/>
            <person name="Daum C."/>
            <person name="Ezra D."/>
            <person name="Gonzalez J."/>
            <person name="Henrissat B."/>
            <person name="Kuo A."/>
            <person name="Liang C."/>
            <person name="Lipzen A."/>
            <person name="Lutzoni F."/>
            <person name="Magnuson J."/>
            <person name="Mondo S."/>
            <person name="Nolan M."/>
            <person name="Ohm R."/>
            <person name="Pangilinan J."/>
            <person name="Park H.-J."/>
            <person name="Ramirez L."/>
            <person name="Alfaro M."/>
            <person name="Sun H."/>
            <person name="Tritt A."/>
            <person name="Yoshinaga Y."/>
            <person name="Zwiers L.-H."/>
            <person name="Turgeon B."/>
            <person name="Goodwin S."/>
            <person name="Spatafora J."/>
            <person name="Crous P."/>
            <person name="Grigoriev I."/>
        </authorList>
    </citation>
    <scope>NUCLEOTIDE SEQUENCE</scope>
    <source>
        <strain evidence="1">CBS 116005</strain>
    </source>
</reference>
<evidence type="ECO:0000313" key="2">
    <source>
        <dbReference type="Proteomes" id="UP000799436"/>
    </source>
</evidence>
<organism evidence="1 2">
    <name type="scientific">Teratosphaeria nubilosa</name>
    <dbReference type="NCBI Taxonomy" id="161662"/>
    <lineage>
        <taxon>Eukaryota</taxon>
        <taxon>Fungi</taxon>
        <taxon>Dikarya</taxon>
        <taxon>Ascomycota</taxon>
        <taxon>Pezizomycotina</taxon>
        <taxon>Dothideomycetes</taxon>
        <taxon>Dothideomycetidae</taxon>
        <taxon>Mycosphaerellales</taxon>
        <taxon>Teratosphaeriaceae</taxon>
        <taxon>Teratosphaeria</taxon>
    </lineage>
</organism>